<dbReference type="SUPFAM" id="SSF117281">
    <property type="entry name" value="Kelch motif"/>
    <property type="match status" value="1"/>
</dbReference>
<dbReference type="Proteomes" id="UP000789831">
    <property type="component" value="Unassembled WGS sequence"/>
</dbReference>
<dbReference type="AlphaFoldDB" id="A0A9N9B2B6"/>
<evidence type="ECO:0000313" key="4">
    <source>
        <dbReference type="Proteomes" id="UP000789831"/>
    </source>
</evidence>
<keyword evidence="4" id="KW-1185">Reference proteome</keyword>
<keyword evidence="2" id="KW-0677">Repeat</keyword>
<reference evidence="3" key="1">
    <citation type="submission" date="2021-06" db="EMBL/GenBank/DDBJ databases">
        <authorList>
            <person name="Kallberg Y."/>
            <person name="Tangrot J."/>
            <person name="Rosling A."/>
        </authorList>
    </citation>
    <scope>NUCLEOTIDE SEQUENCE</scope>
    <source>
        <strain evidence="3">MT106</strain>
    </source>
</reference>
<keyword evidence="1" id="KW-0880">Kelch repeat</keyword>
<feature type="non-terminal residue" evidence="3">
    <location>
        <position position="1"/>
    </location>
</feature>
<dbReference type="PANTHER" id="PTHR46093:SF18">
    <property type="entry name" value="FIBRONECTIN TYPE-III DOMAIN-CONTAINING PROTEIN"/>
    <property type="match status" value="1"/>
</dbReference>
<dbReference type="Gene3D" id="2.120.10.80">
    <property type="entry name" value="Kelch-type beta propeller"/>
    <property type="match status" value="1"/>
</dbReference>
<comment type="caution">
    <text evidence="3">The sequence shown here is derived from an EMBL/GenBank/DDBJ whole genome shotgun (WGS) entry which is preliminary data.</text>
</comment>
<dbReference type="InterPro" id="IPR015915">
    <property type="entry name" value="Kelch-typ_b-propeller"/>
</dbReference>
<accession>A0A9N9B2B6</accession>
<dbReference type="Pfam" id="PF24681">
    <property type="entry name" value="Kelch_KLHDC2_KLHL20_DRC7"/>
    <property type="match status" value="1"/>
</dbReference>
<proteinExistence type="predicted"/>
<name>A0A9N9B2B6_9GLOM</name>
<dbReference type="PANTHER" id="PTHR46093">
    <property type="entry name" value="ACYL-COA-BINDING DOMAIN-CONTAINING PROTEIN 5"/>
    <property type="match status" value="1"/>
</dbReference>
<evidence type="ECO:0000313" key="3">
    <source>
        <dbReference type="EMBL" id="CAG8553159.1"/>
    </source>
</evidence>
<protein>
    <submittedName>
        <fullName evidence="3">3346_t:CDS:1</fullName>
    </submittedName>
</protein>
<dbReference type="EMBL" id="CAJVPL010001110">
    <property type="protein sequence ID" value="CAG8553159.1"/>
    <property type="molecule type" value="Genomic_DNA"/>
</dbReference>
<evidence type="ECO:0000256" key="2">
    <source>
        <dbReference type="ARBA" id="ARBA00022737"/>
    </source>
</evidence>
<sequence length="218" mass="24542">FGTFIDNKIIFFDSYDFGINNTHAFSLDLSVNWTTSTPAFTRIDNLFNAPTFNRASFSALKKNNRSLIYAFGGLIPFNRSDWSLGIPVDELYEIDVTSYSISISPVISRGISPGARYFASSIFDDKGKLYIWGGHTPAATDQAMYIFDTHDSMWSRISPSFVPVPRALCSATFKDDKFYFIGGVFANAGRECVDIHEILIYDTLNTNNPWTIKVSELR</sequence>
<organism evidence="3 4">
    <name type="scientific">Ambispora gerdemannii</name>
    <dbReference type="NCBI Taxonomy" id="144530"/>
    <lineage>
        <taxon>Eukaryota</taxon>
        <taxon>Fungi</taxon>
        <taxon>Fungi incertae sedis</taxon>
        <taxon>Mucoromycota</taxon>
        <taxon>Glomeromycotina</taxon>
        <taxon>Glomeromycetes</taxon>
        <taxon>Archaeosporales</taxon>
        <taxon>Ambisporaceae</taxon>
        <taxon>Ambispora</taxon>
    </lineage>
</organism>
<dbReference type="OrthoDB" id="45365at2759"/>
<evidence type="ECO:0000256" key="1">
    <source>
        <dbReference type="ARBA" id="ARBA00022441"/>
    </source>
</evidence>
<gene>
    <name evidence="3" type="ORF">AGERDE_LOCUS6770</name>
</gene>